<feature type="transmembrane region" description="Helical" evidence="1">
    <location>
        <begin position="85"/>
        <end position="102"/>
    </location>
</feature>
<feature type="transmembrane region" description="Helical" evidence="1">
    <location>
        <begin position="259"/>
        <end position="279"/>
    </location>
</feature>
<organism evidence="2 3">
    <name type="scientific">Sphingomonas endophytica</name>
    <dbReference type="NCBI Taxonomy" id="869719"/>
    <lineage>
        <taxon>Bacteria</taxon>
        <taxon>Pseudomonadati</taxon>
        <taxon>Pseudomonadota</taxon>
        <taxon>Alphaproteobacteria</taxon>
        <taxon>Sphingomonadales</taxon>
        <taxon>Sphingomonadaceae</taxon>
        <taxon>Sphingomonas</taxon>
    </lineage>
</organism>
<dbReference type="AlphaFoldDB" id="A0A7X0MPQ5"/>
<feature type="transmembrane region" description="Helical" evidence="1">
    <location>
        <begin position="53"/>
        <end position="73"/>
    </location>
</feature>
<feature type="transmembrane region" description="Helical" evidence="1">
    <location>
        <begin position="321"/>
        <end position="341"/>
    </location>
</feature>
<dbReference type="EMBL" id="JACHBT010000011">
    <property type="protein sequence ID" value="MBB6505310.1"/>
    <property type="molecule type" value="Genomic_DNA"/>
</dbReference>
<feature type="transmembrane region" description="Helical" evidence="1">
    <location>
        <begin position="108"/>
        <end position="125"/>
    </location>
</feature>
<evidence type="ECO:0000256" key="1">
    <source>
        <dbReference type="SAM" id="Phobius"/>
    </source>
</evidence>
<reference evidence="2 3" key="2">
    <citation type="submission" date="2020-08" db="EMBL/GenBank/DDBJ databases">
        <authorList>
            <person name="Partida-Martinez L."/>
            <person name="Huntemann M."/>
            <person name="Clum A."/>
            <person name="Wang J."/>
            <person name="Palaniappan K."/>
            <person name="Ritter S."/>
            <person name="Chen I.-M."/>
            <person name="Stamatis D."/>
            <person name="Reddy T."/>
            <person name="O'Malley R."/>
            <person name="Daum C."/>
            <person name="Shapiro N."/>
            <person name="Ivanova N."/>
            <person name="Kyrpides N."/>
            <person name="Woyke T."/>
        </authorList>
    </citation>
    <scope>NUCLEOTIDE SEQUENCE [LARGE SCALE GENOMIC DNA]</scope>
    <source>
        <strain evidence="2 3">AS3.13</strain>
    </source>
</reference>
<keyword evidence="1" id="KW-1133">Transmembrane helix</keyword>
<evidence type="ECO:0008006" key="4">
    <source>
        <dbReference type="Google" id="ProtNLM"/>
    </source>
</evidence>
<proteinExistence type="predicted"/>
<gene>
    <name evidence="2" type="ORF">F4693_002298</name>
</gene>
<feature type="transmembrane region" description="Helical" evidence="1">
    <location>
        <begin position="146"/>
        <end position="163"/>
    </location>
</feature>
<evidence type="ECO:0000313" key="2">
    <source>
        <dbReference type="EMBL" id="MBB6505310.1"/>
    </source>
</evidence>
<dbReference type="Proteomes" id="UP000522313">
    <property type="component" value="Unassembled WGS sequence"/>
</dbReference>
<keyword evidence="1" id="KW-0472">Membrane</keyword>
<comment type="caution">
    <text evidence="2">The sequence shown here is derived from an EMBL/GenBank/DDBJ whole genome shotgun (WGS) entry which is preliminary data.</text>
</comment>
<reference evidence="2 3" key="1">
    <citation type="submission" date="2020-08" db="EMBL/GenBank/DDBJ databases">
        <title>The Agave Microbiome: Exploring the role of microbial communities in plant adaptations to desert environments.</title>
        <authorList>
            <person name="Partida-Martinez L.P."/>
        </authorList>
    </citation>
    <scope>NUCLEOTIDE SEQUENCE [LARGE SCALE GENOMIC DNA]</scope>
    <source>
        <strain evidence="2 3">AS3.13</strain>
    </source>
</reference>
<feature type="transmembrane region" description="Helical" evidence="1">
    <location>
        <begin position="215"/>
        <end position="239"/>
    </location>
</feature>
<protein>
    <recommendedName>
        <fullName evidence="4">Glycosyltransferase RgtA/B/C/D-like domain-containing protein</fullName>
    </recommendedName>
</protein>
<feature type="transmembrane region" description="Helical" evidence="1">
    <location>
        <begin position="291"/>
        <end position="309"/>
    </location>
</feature>
<evidence type="ECO:0000313" key="3">
    <source>
        <dbReference type="Proteomes" id="UP000522313"/>
    </source>
</evidence>
<accession>A0A7X0MPQ5</accession>
<keyword evidence="1" id="KW-0812">Transmembrane</keyword>
<sequence>MSKASRPVLWTGIAFLVLILLAWAGSARGAMYTRWVQDIFIPLEGVIHLQHGQLPHVDFGTPVGVLYYVIQYLPTLVAPLSARTVIWSNAIVAVVAFAVAAYAARDRLPAWLAASVSLYVGLVALSTRQLGEKLTFVTNNASYNRWSWALIAVLALLVALPHPRALRRTATVDGAIVGVLLAALFLIKITYFVAAFGLFALALVTVRRAAAPLRFGAVALLVLGVVLLAVQLSTGLIGAYLAEMRATVAVQPSKLRPGFAYALGVAFAPGGVVVVLLALLAPRAPASPWSILSPVAMAGAIFAMGWAVAVQNHPELENPLLPIAAVVAWYAGRAAAAPAMAERGTADGERFAAWLRGLAAPLAIGGVLLIPMAQDIASLVWTARAATVTDPKLAWLQTTPLRDLRMMAMPGEIAPPVFTGEFASDLQFLDALGDGTALLRRHIGARHDVTVLPLTWNNPWPALLDLRPVRHELAWWDAERTFNTAIHPDPALLDGTDYVLVPKRYYSWGTTLAMLSIYGPTLGRTFHPVGETAGWTLYARNDCAARRLC</sequence>
<name>A0A7X0MPQ5_9SPHN</name>
<dbReference type="RefSeq" id="WP_184506056.1">
    <property type="nucleotide sequence ID" value="NZ_JACHBT010000011.1"/>
</dbReference>
<feature type="transmembrane region" description="Helical" evidence="1">
    <location>
        <begin position="353"/>
        <end position="373"/>
    </location>
</feature>
<feature type="transmembrane region" description="Helical" evidence="1">
    <location>
        <begin position="175"/>
        <end position="203"/>
    </location>
</feature>